<dbReference type="EMBL" id="JAUSWA010000021">
    <property type="protein sequence ID" value="MDQ0495333.1"/>
    <property type="molecule type" value="Genomic_DNA"/>
</dbReference>
<accession>A0ABU0L0W5</accession>
<gene>
    <name evidence="2" type="ORF">QOZ95_003512</name>
</gene>
<evidence type="ECO:0000313" key="3">
    <source>
        <dbReference type="Proteomes" id="UP001242811"/>
    </source>
</evidence>
<dbReference type="Proteomes" id="UP001242811">
    <property type="component" value="Unassembled WGS sequence"/>
</dbReference>
<organism evidence="2 3">
    <name type="scientific">Paenibacillus brasilensis</name>
    <dbReference type="NCBI Taxonomy" id="128574"/>
    <lineage>
        <taxon>Bacteria</taxon>
        <taxon>Bacillati</taxon>
        <taxon>Bacillota</taxon>
        <taxon>Bacilli</taxon>
        <taxon>Bacillales</taxon>
        <taxon>Paenibacillaceae</taxon>
        <taxon>Paenibacillus</taxon>
    </lineage>
</organism>
<evidence type="ECO:0000256" key="1">
    <source>
        <dbReference type="SAM" id="MobiDB-lite"/>
    </source>
</evidence>
<proteinExistence type="predicted"/>
<name>A0ABU0L0W5_9BACL</name>
<reference evidence="2 3" key="1">
    <citation type="submission" date="2023-07" db="EMBL/GenBank/DDBJ databases">
        <title>Genomic Encyclopedia of Type Strains, Phase IV (KMG-IV): sequencing the most valuable type-strain genomes for metagenomic binning, comparative biology and taxonomic classification.</title>
        <authorList>
            <person name="Goeker M."/>
        </authorList>
    </citation>
    <scope>NUCLEOTIDE SEQUENCE [LARGE SCALE GENOMIC DNA]</scope>
    <source>
        <strain evidence="2 3">DSM 14914</strain>
    </source>
</reference>
<keyword evidence="3" id="KW-1185">Reference proteome</keyword>
<comment type="caution">
    <text evidence="2">The sequence shown here is derived from an EMBL/GenBank/DDBJ whole genome shotgun (WGS) entry which is preliminary data.</text>
</comment>
<evidence type="ECO:0000313" key="2">
    <source>
        <dbReference type="EMBL" id="MDQ0495333.1"/>
    </source>
</evidence>
<sequence>MDEAGKNYIFKTIVTNENAKKILQGMNIFLRSLVFVPKTRRNKNGKRNTITLRSKAVQKRTRDG</sequence>
<feature type="region of interest" description="Disordered" evidence="1">
    <location>
        <begin position="44"/>
        <end position="64"/>
    </location>
</feature>
<protein>
    <submittedName>
        <fullName evidence="2">Uncharacterized protein</fullName>
    </submittedName>
</protein>